<proteinExistence type="predicted"/>
<feature type="region of interest" description="Disordered" evidence="1">
    <location>
        <begin position="50"/>
        <end position="74"/>
    </location>
</feature>
<organism evidence="2 3">
    <name type="scientific">Thraustotheca clavata</name>
    <dbReference type="NCBI Taxonomy" id="74557"/>
    <lineage>
        <taxon>Eukaryota</taxon>
        <taxon>Sar</taxon>
        <taxon>Stramenopiles</taxon>
        <taxon>Oomycota</taxon>
        <taxon>Saprolegniomycetes</taxon>
        <taxon>Saprolegniales</taxon>
        <taxon>Achlyaceae</taxon>
        <taxon>Thraustotheca</taxon>
    </lineage>
</organism>
<comment type="caution">
    <text evidence="2">The sequence shown here is derived from an EMBL/GenBank/DDBJ whole genome shotgun (WGS) entry which is preliminary data.</text>
</comment>
<keyword evidence="3" id="KW-1185">Reference proteome</keyword>
<reference evidence="2 3" key="1">
    <citation type="journal article" date="2014" name="Genome Biol. Evol.">
        <title>The secreted proteins of Achlya hypogyna and Thraustotheca clavata identify the ancestral oomycete secretome and reveal gene acquisitions by horizontal gene transfer.</title>
        <authorList>
            <person name="Misner I."/>
            <person name="Blouin N."/>
            <person name="Leonard G."/>
            <person name="Richards T.A."/>
            <person name="Lane C.E."/>
        </authorList>
    </citation>
    <scope>NUCLEOTIDE SEQUENCE [LARGE SCALE GENOMIC DNA]</scope>
    <source>
        <strain evidence="2 3">ATCC 34112</strain>
    </source>
</reference>
<sequence length="74" mass="8495">METGRLDMIKYLLTHETEDMTFLAIYYVACFTSDADKVLTYLLANDPTHKDTKRKQLNGSSHSEDSNTKTALKY</sequence>
<evidence type="ECO:0000256" key="1">
    <source>
        <dbReference type="SAM" id="MobiDB-lite"/>
    </source>
</evidence>
<protein>
    <submittedName>
        <fullName evidence="2">Uncharacterized protein</fullName>
    </submittedName>
</protein>
<dbReference type="EMBL" id="JNBS01005170">
    <property type="protein sequence ID" value="OQR80609.1"/>
    <property type="molecule type" value="Genomic_DNA"/>
</dbReference>
<name>A0A1V9Y4G7_9STRA</name>
<dbReference type="AlphaFoldDB" id="A0A1V9Y4G7"/>
<gene>
    <name evidence="2" type="ORF">THRCLA_23452</name>
</gene>
<dbReference type="Proteomes" id="UP000243217">
    <property type="component" value="Unassembled WGS sequence"/>
</dbReference>
<evidence type="ECO:0000313" key="2">
    <source>
        <dbReference type="EMBL" id="OQR80609.1"/>
    </source>
</evidence>
<accession>A0A1V9Y4G7</accession>
<evidence type="ECO:0000313" key="3">
    <source>
        <dbReference type="Proteomes" id="UP000243217"/>
    </source>
</evidence>